<keyword evidence="4 6" id="KW-0408">Iron</keyword>
<evidence type="ECO:0000259" key="7">
    <source>
        <dbReference type="PROSITE" id="PS51379"/>
    </source>
</evidence>
<dbReference type="AlphaFoldDB" id="A0A9D6V029"/>
<gene>
    <name evidence="8" type="ORF">HY912_05100</name>
</gene>
<dbReference type="InterPro" id="IPR012257">
    <property type="entry name" value="Glc_ox_4Fe-4S"/>
</dbReference>
<dbReference type="EMBL" id="JACRDE010000149">
    <property type="protein sequence ID" value="MBI5248852.1"/>
    <property type="molecule type" value="Genomic_DNA"/>
</dbReference>
<name>A0A9D6V029_9BACT</name>
<evidence type="ECO:0000313" key="9">
    <source>
        <dbReference type="Proteomes" id="UP000807825"/>
    </source>
</evidence>
<keyword evidence="6" id="KW-0249">Electron transport</keyword>
<keyword evidence="2 6" id="KW-0479">Metal-binding</keyword>
<accession>A0A9D6V029</accession>
<dbReference type="PROSITE" id="PS51379">
    <property type="entry name" value="4FE4S_FER_2"/>
    <property type="match status" value="1"/>
</dbReference>
<evidence type="ECO:0000256" key="4">
    <source>
        <dbReference type="ARBA" id="ARBA00023004"/>
    </source>
</evidence>
<dbReference type="PANTHER" id="PTHR32479">
    <property type="entry name" value="GLYCOLATE OXIDASE IRON-SULFUR SUBUNIT"/>
    <property type="match status" value="1"/>
</dbReference>
<dbReference type="InterPro" id="IPR017896">
    <property type="entry name" value="4Fe4S_Fe-S-bd"/>
</dbReference>
<dbReference type="InterPro" id="IPR017900">
    <property type="entry name" value="4Fe4S_Fe_S_CS"/>
</dbReference>
<evidence type="ECO:0000256" key="5">
    <source>
        <dbReference type="ARBA" id="ARBA00023014"/>
    </source>
</evidence>
<evidence type="ECO:0000256" key="3">
    <source>
        <dbReference type="ARBA" id="ARBA00022737"/>
    </source>
</evidence>
<proteinExistence type="predicted"/>
<organism evidence="8 9">
    <name type="scientific">Desulfomonile tiedjei</name>
    <dbReference type="NCBI Taxonomy" id="2358"/>
    <lineage>
        <taxon>Bacteria</taxon>
        <taxon>Pseudomonadati</taxon>
        <taxon>Thermodesulfobacteriota</taxon>
        <taxon>Desulfomonilia</taxon>
        <taxon>Desulfomonilales</taxon>
        <taxon>Desulfomonilaceae</taxon>
        <taxon>Desulfomonile</taxon>
    </lineage>
</organism>
<comment type="caution">
    <text evidence="8">The sequence shown here is derived from an EMBL/GenBank/DDBJ whole genome shotgun (WGS) entry which is preliminary data.</text>
</comment>
<dbReference type="GO" id="GO:0019154">
    <property type="term" value="F:glycolate dehydrogenase activity"/>
    <property type="evidence" value="ECO:0007669"/>
    <property type="project" value="UniProtKB-EC"/>
</dbReference>
<evidence type="ECO:0000256" key="1">
    <source>
        <dbReference type="ARBA" id="ARBA00022485"/>
    </source>
</evidence>
<dbReference type="Proteomes" id="UP000807825">
    <property type="component" value="Unassembled WGS sequence"/>
</dbReference>
<evidence type="ECO:0000256" key="2">
    <source>
        <dbReference type="ARBA" id="ARBA00022723"/>
    </source>
</evidence>
<dbReference type="Pfam" id="PF13183">
    <property type="entry name" value="Fer4_8"/>
    <property type="match status" value="1"/>
</dbReference>
<keyword evidence="5 6" id="KW-0411">Iron-sulfur</keyword>
<dbReference type="PANTHER" id="PTHR32479:SF17">
    <property type="entry name" value="GLYCOLATE OXIDASE IRON-SULFUR SUBUNIT"/>
    <property type="match status" value="1"/>
</dbReference>
<dbReference type="GO" id="GO:0046872">
    <property type="term" value="F:metal ion binding"/>
    <property type="evidence" value="ECO:0007669"/>
    <property type="project" value="UniProtKB-UniRule"/>
</dbReference>
<dbReference type="PIRSF" id="PIRSF000139">
    <property type="entry name" value="Glc_ox_4Fe-4S"/>
    <property type="match status" value="1"/>
</dbReference>
<dbReference type="InterPro" id="IPR004017">
    <property type="entry name" value="Cys_rich_dom"/>
</dbReference>
<dbReference type="EC" id="1.1.99.14" evidence="6"/>
<comment type="cofactor">
    <cofactor evidence="6">
        <name>[4Fe-4S] cluster</name>
        <dbReference type="ChEBI" id="CHEBI:49883"/>
    </cofactor>
    <text evidence="6">Binds 2 [4Fe-4S] clusters.</text>
</comment>
<protein>
    <recommendedName>
        <fullName evidence="6">Glycolate oxidase iron-sulfur subunit</fullName>
        <ecNumber evidence="6">1.1.99.14</ecNumber>
    </recommendedName>
</protein>
<feature type="domain" description="4Fe-4S ferredoxin-type" evidence="7">
    <location>
        <begin position="19"/>
        <end position="51"/>
    </location>
</feature>
<comment type="catalytic activity">
    <reaction evidence="6">
        <text>glycolate + A = glyoxylate + AH2</text>
        <dbReference type="Rhea" id="RHEA:21264"/>
        <dbReference type="ChEBI" id="CHEBI:13193"/>
        <dbReference type="ChEBI" id="CHEBI:17499"/>
        <dbReference type="ChEBI" id="CHEBI:29805"/>
        <dbReference type="ChEBI" id="CHEBI:36655"/>
        <dbReference type="EC" id="1.1.99.14"/>
    </reaction>
</comment>
<keyword evidence="1 6" id="KW-0004">4Fe-4S</keyword>
<dbReference type="InterPro" id="IPR009051">
    <property type="entry name" value="Helical_ferredxn"/>
</dbReference>
<comment type="catalytic activity">
    <reaction evidence="6">
        <text>(R)-lactate + A = pyruvate + AH2</text>
        <dbReference type="Rhea" id="RHEA:15089"/>
        <dbReference type="ChEBI" id="CHEBI:13193"/>
        <dbReference type="ChEBI" id="CHEBI:15361"/>
        <dbReference type="ChEBI" id="CHEBI:16004"/>
        <dbReference type="ChEBI" id="CHEBI:17499"/>
    </reaction>
</comment>
<keyword evidence="3" id="KW-0677">Repeat</keyword>
<sequence length="445" mass="50190">MRRHIDSEKISQALATLDIHEYGDVLQCMRCGTCLPTCPTYRTDGIETQSPRGRVAMIKAVIDGRLTASEEFIEHMYHCLDCRNCQTVCPAGVKVGELVLEARYRIEEHIPQPLLKRFMLNHAICDQDRLSRYLVPVRLYQNLGIQRLVRKSQLLKYISSDLEFMESLLPQLPVRPLSHSIPQEVPAVGKELGRVGFFLGCAMNLIFADISLDTIDVLSRSGYTVVIPKNQQCCGTPNIAEGERRIYREMAEHNISLFQDKNLDAIVTDCAACGSELKTYRETLSKRAATAKKAEAFSSKIRDISEFLVAADSEEMKFGPIEEVVCFHDPCHLRHGQKLVSPQRDLLRRIPDLTYREIPDEGQCCGSAGIYNITHRDRSMKILEAKVKAISKTGAQRVITSNPGCFMQLKYASEKLAAGWQVSHMSQMLRVSLERGQTSRNSNSH</sequence>
<keyword evidence="6" id="KW-0813">Transport</keyword>
<dbReference type="SUPFAM" id="SSF46548">
    <property type="entry name" value="alpha-helical ferredoxin"/>
    <property type="match status" value="1"/>
</dbReference>
<reference evidence="8" key="1">
    <citation type="submission" date="2020-07" db="EMBL/GenBank/DDBJ databases">
        <title>Huge and variable diversity of episymbiotic CPR bacteria and DPANN archaea in groundwater ecosystems.</title>
        <authorList>
            <person name="He C.Y."/>
            <person name="Keren R."/>
            <person name="Whittaker M."/>
            <person name="Farag I.F."/>
            <person name="Doudna J."/>
            <person name="Cate J.H.D."/>
            <person name="Banfield J.F."/>
        </authorList>
    </citation>
    <scope>NUCLEOTIDE SEQUENCE</scope>
    <source>
        <strain evidence="8">NC_groundwater_1664_Pr3_B-0.1um_52_9</strain>
    </source>
</reference>
<dbReference type="Pfam" id="PF02754">
    <property type="entry name" value="CCG"/>
    <property type="match status" value="2"/>
</dbReference>
<evidence type="ECO:0000256" key="6">
    <source>
        <dbReference type="PIRNR" id="PIRNR000139"/>
    </source>
</evidence>
<dbReference type="PROSITE" id="PS00198">
    <property type="entry name" value="4FE4S_FER_1"/>
    <property type="match status" value="2"/>
</dbReference>
<dbReference type="GO" id="GO:0051539">
    <property type="term" value="F:4 iron, 4 sulfur cluster binding"/>
    <property type="evidence" value="ECO:0007669"/>
    <property type="project" value="UniProtKB-UniRule"/>
</dbReference>
<dbReference type="Gene3D" id="1.10.1060.10">
    <property type="entry name" value="Alpha-helical ferredoxin"/>
    <property type="match status" value="1"/>
</dbReference>
<comment type="function">
    <text evidence="6">Component of a complex that catalyzes the oxidation of glycolate to glyoxylate.</text>
</comment>
<evidence type="ECO:0000313" key="8">
    <source>
        <dbReference type="EMBL" id="MBI5248852.1"/>
    </source>
</evidence>